<sequence length="278" mass="29336">MTSAIDPSVIGAGNIDKASVRLQLERARDEITDLQSDLATLPSTLLYGLRNLLINANPTVNQRAYVSGTATTVANQYTLDMWRVVVSGQSLSWTDSAGIRTVTFPAGGGEQIIEGASIFTGTHTLSWTGTATAAVNGTSVANGAQVSLTGGTNATLRFTNGTVSRPQLEPGSVVTPFERRHPQLELGMCQRYYELALAVFFGRNEVGVASFNETALPFKVQKRTTPAVTLFSSITTTGVTARTSINITTVGCGIQLQTVAGPTNFGDTALWAVDASLT</sequence>
<protein>
    <submittedName>
        <fullName evidence="1">Uncharacterized protein</fullName>
    </submittedName>
</protein>
<reference evidence="1" key="1">
    <citation type="submission" date="2020-04" db="EMBL/GenBank/DDBJ databases">
        <authorList>
            <person name="Chiriac C."/>
            <person name="Salcher M."/>
            <person name="Ghai R."/>
            <person name="Kavagutti S V."/>
        </authorList>
    </citation>
    <scope>NUCLEOTIDE SEQUENCE</scope>
</reference>
<evidence type="ECO:0000313" key="1">
    <source>
        <dbReference type="EMBL" id="CAB4163749.1"/>
    </source>
</evidence>
<name>A0A6J5NW61_9CAUD</name>
<organism evidence="1">
    <name type="scientific">uncultured Caudovirales phage</name>
    <dbReference type="NCBI Taxonomy" id="2100421"/>
    <lineage>
        <taxon>Viruses</taxon>
        <taxon>Duplodnaviria</taxon>
        <taxon>Heunggongvirae</taxon>
        <taxon>Uroviricota</taxon>
        <taxon>Caudoviricetes</taxon>
        <taxon>Peduoviridae</taxon>
        <taxon>Maltschvirus</taxon>
        <taxon>Maltschvirus maltsch</taxon>
    </lineage>
</organism>
<proteinExistence type="predicted"/>
<dbReference type="EMBL" id="LR796744">
    <property type="protein sequence ID" value="CAB4163749.1"/>
    <property type="molecule type" value="Genomic_DNA"/>
</dbReference>
<gene>
    <name evidence="1" type="ORF">UFOVP810_52</name>
</gene>
<accession>A0A6J5NW61</accession>